<dbReference type="GO" id="GO:0020037">
    <property type="term" value="F:heme binding"/>
    <property type="evidence" value="ECO:0007669"/>
    <property type="project" value="InterPro"/>
</dbReference>
<dbReference type="InterPro" id="IPR017972">
    <property type="entry name" value="Cyt_P450_CS"/>
</dbReference>
<comment type="similarity">
    <text evidence="1">Belongs to the cytochrome P450 family.</text>
</comment>
<dbReference type="GO" id="GO:0010333">
    <property type="term" value="F:terpene synthase activity"/>
    <property type="evidence" value="ECO:0007669"/>
    <property type="project" value="InterPro"/>
</dbReference>
<dbReference type="GO" id="GO:0005506">
    <property type="term" value="F:iron ion binding"/>
    <property type="evidence" value="ECO:0007669"/>
    <property type="project" value="InterPro"/>
</dbReference>
<dbReference type="Pfam" id="PF00067">
    <property type="entry name" value="p450"/>
    <property type="match status" value="1"/>
</dbReference>
<dbReference type="OrthoDB" id="9801155at2"/>
<dbReference type="SFLD" id="SFLDS00005">
    <property type="entry name" value="Isoprenoid_Synthase_Type_I"/>
    <property type="match status" value="1"/>
</dbReference>
<organism evidence="2 3">
    <name type="scientific">Izhakiella capsodis</name>
    <dbReference type="NCBI Taxonomy" id="1367852"/>
    <lineage>
        <taxon>Bacteria</taxon>
        <taxon>Pseudomonadati</taxon>
        <taxon>Pseudomonadota</taxon>
        <taxon>Gammaproteobacteria</taxon>
        <taxon>Enterobacterales</taxon>
        <taxon>Erwiniaceae</taxon>
        <taxon>Izhakiella</taxon>
    </lineage>
</organism>
<proteinExistence type="inferred from homology"/>
<dbReference type="EMBL" id="FOVC01000001">
    <property type="protein sequence ID" value="SFM97972.1"/>
    <property type="molecule type" value="Genomic_DNA"/>
</dbReference>
<dbReference type="InterPro" id="IPR034686">
    <property type="entry name" value="Terpene_cyclase-like_2"/>
</dbReference>
<dbReference type="Gene3D" id="1.10.600.10">
    <property type="entry name" value="Farnesyl Diphosphate Synthase"/>
    <property type="match status" value="1"/>
</dbReference>
<dbReference type="PANTHER" id="PTHR46696">
    <property type="entry name" value="P450, PUTATIVE (EUROFUNG)-RELATED"/>
    <property type="match status" value="1"/>
</dbReference>
<dbReference type="InterPro" id="IPR002397">
    <property type="entry name" value="Cyt_P450_B"/>
</dbReference>
<evidence type="ECO:0000313" key="3">
    <source>
        <dbReference type="Proteomes" id="UP000242222"/>
    </source>
</evidence>
<dbReference type="SUPFAM" id="SSF48576">
    <property type="entry name" value="Terpenoid synthases"/>
    <property type="match status" value="1"/>
</dbReference>
<dbReference type="AlphaFoldDB" id="A0A1I4V9V3"/>
<dbReference type="STRING" id="1367852.SAMN05216516_101635"/>
<evidence type="ECO:0000313" key="2">
    <source>
        <dbReference type="EMBL" id="SFM97972.1"/>
    </source>
</evidence>
<dbReference type="GO" id="GO:0004497">
    <property type="term" value="F:monooxygenase activity"/>
    <property type="evidence" value="ECO:0007669"/>
    <property type="project" value="InterPro"/>
</dbReference>
<dbReference type="InterPro" id="IPR008949">
    <property type="entry name" value="Isoprenoid_synthase_dom_sf"/>
</dbReference>
<dbReference type="PANTHER" id="PTHR46696:SF3">
    <property type="entry name" value="PULCHERRIMINIC ACID SYNTHASE"/>
    <property type="match status" value="1"/>
</dbReference>
<dbReference type="InterPro" id="IPR036396">
    <property type="entry name" value="Cyt_P450_sf"/>
</dbReference>
<reference evidence="3" key="1">
    <citation type="submission" date="2016-10" db="EMBL/GenBank/DDBJ databases">
        <authorList>
            <person name="Varghese N."/>
            <person name="Submissions S."/>
        </authorList>
    </citation>
    <scope>NUCLEOTIDE SEQUENCE [LARGE SCALE GENOMIC DNA]</scope>
    <source>
        <strain evidence="3">N6PO6</strain>
    </source>
</reference>
<dbReference type="PRINTS" id="PR00359">
    <property type="entry name" value="BP450"/>
</dbReference>
<dbReference type="SUPFAM" id="SSF48264">
    <property type="entry name" value="Cytochrome P450"/>
    <property type="match status" value="1"/>
</dbReference>
<dbReference type="GO" id="GO:0016705">
    <property type="term" value="F:oxidoreductase activity, acting on paired donors, with incorporation or reduction of molecular oxygen"/>
    <property type="evidence" value="ECO:0007669"/>
    <property type="project" value="InterPro"/>
</dbReference>
<dbReference type="Gene3D" id="1.10.630.10">
    <property type="entry name" value="Cytochrome P450"/>
    <property type="match status" value="1"/>
</dbReference>
<dbReference type="RefSeq" id="WP_092874986.1">
    <property type="nucleotide sequence ID" value="NZ_FOVC01000001.1"/>
</dbReference>
<dbReference type="Proteomes" id="UP000242222">
    <property type="component" value="Unassembled WGS sequence"/>
</dbReference>
<gene>
    <name evidence="2" type="ORF">SAMN05216516_101635</name>
</gene>
<sequence>MKQGHSKSHPGMSRACHSLSTPLVIPDIQFPFTAPPPRSDSDQLRTHALAWAERNGLIGRRGAHRLSTTPLLELGVALCGSSPTERAEILVCWYLWALILDDRIDDGPWAENGVLERFIIAVQAVTGYDDGANLSHKTLKCDDPMINVLVCDLWPRTRNLGDDRWRSQLVQHLVQHLRAQAALVRMQEIDAAITLTRYLPLRRDSFGAFFFFDLIDAAESLDPYQHSADIEWWNTLREHCANIIAWTNDIYSVAKDVVCGERFNLVSILTDNTGIDWSTAIESAHQKVKTAVAEFTATANQPPSDQLSKATDPDRLRHIVRAAGDWHRTVSRYHLQSTNFLEQSTRQLDLELTPPTLKSRQFEIDPYPIYDRLRTTMPIVYDEPTDLWLISRYVDVKAALIHPNVSNNNYAWQIGPLLGPTLVSMDGCEHAQHRALLSPAFRGKALEVLRDSITSVTTDLLAQMHDRTQVDLIADFTSVLPVRVMARALGLPADTSQQIEQLKNWGAVGFSYLGNYRQDPALLTGGVSNRDSFYDYIQPYIDARRAQPTNDLISHLLAARIDDQPLSETYIRAYCAILMTAGSETSNGALANTIVNLLSEPGVKDAVMANPDLMDNVFTETLRRNPPLQLVLREAKDSMDLPSGILPSGANFACLIGSANRDPDRFPDPDTFNMMRPNQAINHFAFGAGRHFCLGAMMSQMEITTASRMLLQAFPNVRWAPEFQPTEHGFLNRVPNRLEVTL</sequence>
<dbReference type="Pfam" id="PF19086">
    <property type="entry name" value="Terpene_syn_C_2"/>
    <property type="match status" value="1"/>
</dbReference>
<dbReference type="PROSITE" id="PS00086">
    <property type="entry name" value="CYTOCHROME_P450"/>
    <property type="match status" value="1"/>
</dbReference>
<protein>
    <submittedName>
        <fullName evidence="2">Pulcherriminic acid synthase</fullName>
    </submittedName>
</protein>
<accession>A0A1I4V9V3</accession>
<keyword evidence="3" id="KW-1185">Reference proteome</keyword>
<dbReference type="InterPro" id="IPR001128">
    <property type="entry name" value="Cyt_P450"/>
</dbReference>
<name>A0A1I4V9V3_9GAMM</name>
<evidence type="ECO:0000256" key="1">
    <source>
        <dbReference type="ARBA" id="ARBA00010617"/>
    </source>
</evidence>
<dbReference type="SFLD" id="SFLDG01020">
    <property type="entry name" value="Terpene_Cyclase_Like_2"/>
    <property type="match status" value="1"/>
</dbReference>